<sequence length="154" mass="16746">MGTVSTTATSTTSSGFVMQAYGKGILDLGMWATLSDLSALGQRLGQPPDTPSPPESQYELYAEAVQAAETEATIVSQVERLVKHSETKGPDMAEGLSMNEYGRCPVHTRARRRLVCRQPPFITLPCLAGELKGTGKYMRRAALFYARNNALAYL</sequence>
<evidence type="ECO:0000313" key="1">
    <source>
        <dbReference type="EMBL" id="CAK7222244.1"/>
    </source>
</evidence>
<gene>
    <name evidence="1" type="ORF">SEUCBS140593_004832</name>
</gene>
<name>A0ABP0BRM1_9PEZI</name>
<dbReference type="EMBL" id="CAWUHD010000044">
    <property type="protein sequence ID" value="CAK7222244.1"/>
    <property type="molecule type" value="Genomic_DNA"/>
</dbReference>
<reference evidence="1 2" key="1">
    <citation type="submission" date="2024-01" db="EMBL/GenBank/DDBJ databases">
        <authorList>
            <person name="Allen C."/>
            <person name="Tagirdzhanova G."/>
        </authorList>
    </citation>
    <scope>NUCLEOTIDE SEQUENCE [LARGE SCALE GENOMIC DNA]</scope>
</reference>
<dbReference type="Proteomes" id="UP001642482">
    <property type="component" value="Unassembled WGS sequence"/>
</dbReference>
<keyword evidence="2" id="KW-1185">Reference proteome</keyword>
<protein>
    <submittedName>
        <fullName evidence="1">Uncharacterized protein</fullName>
    </submittedName>
</protein>
<proteinExistence type="predicted"/>
<evidence type="ECO:0000313" key="2">
    <source>
        <dbReference type="Proteomes" id="UP001642482"/>
    </source>
</evidence>
<organism evidence="1 2">
    <name type="scientific">Sporothrix eucalyptigena</name>
    <dbReference type="NCBI Taxonomy" id="1812306"/>
    <lineage>
        <taxon>Eukaryota</taxon>
        <taxon>Fungi</taxon>
        <taxon>Dikarya</taxon>
        <taxon>Ascomycota</taxon>
        <taxon>Pezizomycotina</taxon>
        <taxon>Sordariomycetes</taxon>
        <taxon>Sordariomycetidae</taxon>
        <taxon>Ophiostomatales</taxon>
        <taxon>Ophiostomataceae</taxon>
        <taxon>Sporothrix</taxon>
    </lineage>
</organism>
<accession>A0ABP0BRM1</accession>
<comment type="caution">
    <text evidence="1">The sequence shown here is derived from an EMBL/GenBank/DDBJ whole genome shotgun (WGS) entry which is preliminary data.</text>
</comment>